<dbReference type="PROSITE" id="PS51740">
    <property type="entry name" value="SPOVT_ABRB"/>
    <property type="match status" value="1"/>
</dbReference>
<dbReference type="SUPFAM" id="SSF89447">
    <property type="entry name" value="AbrB/MazE/MraZ-like"/>
    <property type="match status" value="1"/>
</dbReference>
<dbReference type="PANTHER" id="PTHR36432">
    <property type="match status" value="1"/>
</dbReference>
<evidence type="ECO:0000313" key="1">
    <source>
        <dbReference type="EMBL" id="AJI25724.1"/>
    </source>
</evidence>
<dbReference type="Pfam" id="PF18277">
    <property type="entry name" value="AbrB_C"/>
    <property type="match status" value="1"/>
</dbReference>
<geneLocation type="plasmid" evidence="1 2">
    <name>pBMV_2</name>
</geneLocation>
<proteinExistence type="predicted"/>
<dbReference type="GO" id="GO:0003677">
    <property type="term" value="F:DNA binding"/>
    <property type="evidence" value="ECO:0007669"/>
    <property type="project" value="UniProtKB-UniRule"/>
</dbReference>
<dbReference type="PANTHER" id="PTHR36432:SF4">
    <property type="entry name" value="TRANSITION STATE REGULATOR ABH-RELATED"/>
    <property type="match status" value="1"/>
</dbReference>
<dbReference type="RefSeq" id="WP_034655652.1">
    <property type="nucleotide sequence ID" value="NZ_BCVB01000018.1"/>
</dbReference>
<accession>A0A0B6B0M2</accession>
<dbReference type="KEGG" id="bmeg:BG04_5860"/>
<sequence length="94" mass="10719">MRGLSTLRKIDAVGRIVIPIELRKVLDIGKDDSVEILLEEDHIEIKKYKECNKCVITGEITTENRKYANNLVLSPSGAEILYKEIKDKKKAFES</sequence>
<dbReference type="GeneID" id="93645989"/>
<dbReference type="NCBIfam" id="TIGR01439">
    <property type="entry name" value="lp_hng_hel_AbrB"/>
    <property type="match status" value="1"/>
</dbReference>
<dbReference type="SMART" id="SM00966">
    <property type="entry name" value="SpoVT_AbrB"/>
    <property type="match status" value="1"/>
</dbReference>
<dbReference type="HOGENOM" id="CLU_158484_0_0_9"/>
<name>A0A0B6B0M2_PRIM2</name>
<dbReference type="AlphaFoldDB" id="A0A0B6B0M2"/>
<organism evidence="1 2">
    <name type="scientific">Priestia megaterium (strain ATCC 14581 / DSM 32 / CCUG 1817 / JCM 2506 / NBRC 15308 / NCIMB 9376 / NCTC 10342 / NRRL B-14308 / VKM B-512 / Ford 19)</name>
    <name type="common">Bacillus megaterium</name>
    <dbReference type="NCBI Taxonomy" id="1348623"/>
    <lineage>
        <taxon>Bacteria</taxon>
        <taxon>Bacillati</taxon>
        <taxon>Bacillota</taxon>
        <taxon>Bacilli</taxon>
        <taxon>Bacillales</taxon>
        <taxon>Bacillaceae</taxon>
        <taxon>Priestia</taxon>
    </lineage>
</organism>
<dbReference type="InterPro" id="IPR037914">
    <property type="entry name" value="SpoVT-AbrB_sf"/>
</dbReference>
<dbReference type="InterPro" id="IPR007159">
    <property type="entry name" value="SpoVT-AbrB_dom"/>
</dbReference>
<dbReference type="InterPro" id="IPR052731">
    <property type="entry name" value="B_subtilis_Trans_State_Reg"/>
</dbReference>
<dbReference type="InterPro" id="IPR040678">
    <property type="entry name" value="AbrB_C"/>
</dbReference>
<evidence type="ECO:0000313" key="2">
    <source>
        <dbReference type="Proteomes" id="UP000031829"/>
    </source>
</evidence>
<gene>
    <name evidence="1" type="ORF">BG04_5860</name>
</gene>
<dbReference type="Gene3D" id="2.10.260.10">
    <property type="match status" value="1"/>
</dbReference>
<dbReference type="Pfam" id="PF04014">
    <property type="entry name" value="MazE_antitoxin"/>
    <property type="match status" value="1"/>
</dbReference>
<dbReference type="Proteomes" id="UP000031829">
    <property type="component" value="Plasmid pBMV_2"/>
</dbReference>
<keyword evidence="1" id="KW-0614">Plasmid</keyword>
<protein>
    <submittedName>
        <fullName evidence="1">Putative transition state regulator abh</fullName>
    </submittedName>
</protein>
<reference evidence="1 2" key="1">
    <citation type="journal article" date="2015" name="Genome Announc.">
        <title>Complete genome sequences for 35 biothreat assay-relevant bacillus species.</title>
        <authorList>
            <person name="Johnson S.L."/>
            <person name="Daligault H.E."/>
            <person name="Davenport K.W."/>
            <person name="Jaissle J."/>
            <person name="Frey K.G."/>
            <person name="Ladner J.T."/>
            <person name="Broomall S.M."/>
            <person name="Bishop-Lilly K.A."/>
            <person name="Bruce D.C."/>
            <person name="Gibbons H.S."/>
            <person name="Coyne S.R."/>
            <person name="Lo C.C."/>
            <person name="Meincke L."/>
            <person name="Munk A.C."/>
            <person name="Koroleva G.I."/>
            <person name="Rosenzweig C.N."/>
            <person name="Palacios G.F."/>
            <person name="Redden C.L."/>
            <person name="Minogue T.D."/>
            <person name="Chain P.S."/>
        </authorList>
    </citation>
    <scope>NUCLEOTIDE SEQUENCE [LARGE SCALE GENOMIC DNA]</scope>
    <source>
        <strain evidence="2">ATCC 14581 / DSM 32 / JCM 2506 / NBRC 15308 / NCIMB 9376 / NCTC 10342 / NRRL B-14308 / VKM B-512</strain>
        <plasmid evidence="1 2">pBMV_2</plasmid>
    </source>
</reference>
<dbReference type="EMBL" id="CP009921">
    <property type="protein sequence ID" value="AJI25724.1"/>
    <property type="molecule type" value="Genomic_DNA"/>
</dbReference>